<gene>
    <name evidence="5" type="ORF">CR513_26721</name>
</gene>
<feature type="domain" description="Integrase zinc-binding" evidence="3">
    <location>
        <begin position="401"/>
        <end position="456"/>
    </location>
</feature>
<dbReference type="FunFam" id="1.10.340.70:FF:000001">
    <property type="entry name" value="Retrovirus-related Pol polyprotein from transposon gypsy-like Protein"/>
    <property type="match status" value="1"/>
</dbReference>
<dbReference type="Gene3D" id="1.10.340.70">
    <property type="match status" value="1"/>
</dbReference>
<dbReference type="Pfam" id="PF17921">
    <property type="entry name" value="Integrase_H2C2"/>
    <property type="match status" value="1"/>
</dbReference>
<feature type="chain" id="PRO_5016689822" evidence="2">
    <location>
        <begin position="17"/>
        <end position="476"/>
    </location>
</feature>
<dbReference type="PANTHER" id="PTHR35046">
    <property type="entry name" value="ZINC KNUCKLE (CCHC-TYPE) FAMILY PROTEIN"/>
    <property type="match status" value="1"/>
</dbReference>
<evidence type="ECO:0000256" key="2">
    <source>
        <dbReference type="SAM" id="SignalP"/>
    </source>
</evidence>
<dbReference type="OrthoDB" id="1935586at2759"/>
<evidence type="ECO:0000313" key="6">
    <source>
        <dbReference type="Proteomes" id="UP000257109"/>
    </source>
</evidence>
<dbReference type="AlphaFoldDB" id="A0A371GL85"/>
<organism evidence="5 6">
    <name type="scientific">Mucuna pruriens</name>
    <name type="common">Velvet bean</name>
    <name type="synonym">Dolichos pruriens</name>
    <dbReference type="NCBI Taxonomy" id="157652"/>
    <lineage>
        <taxon>Eukaryota</taxon>
        <taxon>Viridiplantae</taxon>
        <taxon>Streptophyta</taxon>
        <taxon>Embryophyta</taxon>
        <taxon>Tracheophyta</taxon>
        <taxon>Spermatophyta</taxon>
        <taxon>Magnoliopsida</taxon>
        <taxon>eudicotyledons</taxon>
        <taxon>Gunneridae</taxon>
        <taxon>Pentapetalae</taxon>
        <taxon>rosids</taxon>
        <taxon>fabids</taxon>
        <taxon>Fabales</taxon>
        <taxon>Fabaceae</taxon>
        <taxon>Papilionoideae</taxon>
        <taxon>50 kb inversion clade</taxon>
        <taxon>NPAAA clade</taxon>
        <taxon>indigoferoid/millettioid clade</taxon>
        <taxon>Phaseoleae</taxon>
        <taxon>Mucuna</taxon>
    </lineage>
</organism>
<evidence type="ECO:0000313" key="5">
    <source>
        <dbReference type="EMBL" id="RDX91321.1"/>
    </source>
</evidence>
<feature type="region of interest" description="Disordered" evidence="1">
    <location>
        <begin position="259"/>
        <end position="280"/>
    </location>
</feature>
<sequence length="476" mass="55348">MVILRILAQLLRCFVGKIWRSWEDWLPHIKFAYNRVVNSTTTHTLLKLIIYGFNPLTPLDLLHMPNVSSMLNCDGIAKAKFVKELHAKREEQYVERVNKRKIQKVFNEGDLVWVHLKKDRFPNLRISKLLPRGEEPFKIIKKISDNAYILKMPQTYEGSHTFNVSHLSSFSSTLDSFEEREPGKDFGSLEEYTQEIEDSQAYKGPLTRGKLRRLQEVLQKVESFKSLDNLGPSPRLCLSKAHIASQCQNRRAMILRDNEEVESEGSHEEHSSFSETKSHINDSHYEGDLLIVRRFISNQIGEEAKTIFHSKCLFWTLVLPTFTHLRPYKLQCVSEKGELLVDKQVEVVCDVVPTEATNLLLGRLWQFDKKELYEKDIDFDESFAMCVIRLLGKRLCVCMSSIRQLLVKEAHEGGLMGHFGVLKTFEILNEHFFWPHMRKDVHNICERCLTCKMAKSKRSLWSKLDTKLLFSTTCHS</sequence>
<proteinExistence type="predicted"/>
<evidence type="ECO:0000259" key="3">
    <source>
        <dbReference type="Pfam" id="PF17921"/>
    </source>
</evidence>
<feature type="domain" description="Tf2-1-like SH3-like" evidence="4">
    <location>
        <begin position="109"/>
        <end position="170"/>
    </location>
</feature>
<comment type="caution">
    <text evidence="5">The sequence shown here is derived from an EMBL/GenBank/DDBJ whole genome shotgun (WGS) entry which is preliminary data.</text>
</comment>
<dbReference type="Proteomes" id="UP000257109">
    <property type="component" value="Unassembled WGS sequence"/>
</dbReference>
<feature type="signal peptide" evidence="2">
    <location>
        <begin position="1"/>
        <end position="16"/>
    </location>
</feature>
<keyword evidence="6" id="KW-1185">Reference proteome</keyword>
<evidence type="ECO:0000256" key="1">
    <source>
        <dbReference type="SAM" id="MobiDB-lite"/>
    </source>
</evidence>
<name>A0A371GL85_MUCPR</name>
<dbReference type="Pfam" id="PF24626">
    <property type="entry name" value="SH3_Tf2-1"/>
    <property type="match status" value="1"/>
</dbReference>
<evidence type="ECO:0000259" key="4">
    <source>
        <dbReference type="Pfam" id="PF24626"/>
    </source>
</evidence>
<dbReference type="PANTHER" id="PTHR35046:SF9">
    <property type="entry name" value="RNA-DIRECTED DNA POLYMERASE"/>
    <property type="match status" value="1"/>
</dbReference>
<accession>A0A371GL85</accession>
<reference evidence="5" key="1">
    <citation type="submission" date="2018-05" db="EMBL/GenBank/DDBJ databases">
        <title>Draft genome of Mucuna pruriens seed.</title>
        <authorList>
            <person name="Nnadi N.E."/>
            <person name="Vos R."/>
            <person name="Hasami M.H."/>
            <person name="Devisetty U.K."/>
            <person name="Aguiy J.C."/>
        </authorList>
    </citation>
    <scope>NUCLEOTIDE SEQUENCE [LARGE SCALE GENOMIC DNA]</scope>
    <source>
        <strain evidence="5">JCA_2017</strain>
    </source>
</reference>
<dbReference type="InterPro" id="IPR056924">
    <property type="entry name" value="SH3_Tf2-1"/>
</dbReference>
<dbReference type="EMBL" id="QJKJ01005155">
    <property type="protein sequence ID" value="RDX91321.1"/>
    <property type="molecule type" value="Genomic_DNA"/>
</dbReference>
<dbReference type="InterPro" id="IPR041588">
    <property type="entry name" value="Integrase_H2C2"/>
</dbReference>
<feature type="non-terminal residue" evidence="5">
    <location>
        <position position="1"/>
    </location>
</feature>
<protein>
    <submittedName>
        <fullName evidence="5">Uncharacterized protein</fullName>
    </submittedName>
</protein>
<keyword evidence="2" id="KW-0732">Signal</keyword>